<name>A0A8S5LPF3_9CAUD</name>
<evidence type="ECO:0000256" key="1">
    <source>
        <dbReference type="SAM" id="Phobius"/>
    </source>
</evidence>
<sequence>MKECPNCKQLNGDSRTSCFQCGATLPKPVFTDEERKTTTPRITNSVRKNSDKIKNMAMAVAIIGIVLGIIGGFVFQIQEIHTSLYTDTTITSHSFNWALCISTIVGTICFTILLMAMSYIASAIEKKQI</sequence>
<dbReference type="Gene3D" id="4.10.1060.10">
    <property type="entry name" value="Zinc finger, RanBP2-type"/>
    <property type="match status" value="1"/>
</dbReference>
<proteinExistence type="predicted"/>
<feature type="transmembrane region" description="Helical" evidence="1">
    <location>
        <begin position="95"/>
        <end position="121"/>
    </location>
</feature>
<accession>A0A8S5LPF3</accession>
<keyword evidence="1" id="KW-0812">Transmembrane</keyword>
<keyword evidence="1" id="KW-0472">Membrane</keyword>
<keyword evidence="1" id="KW-1133">Transmembrane helix</keyword>
<feature type="transmembrane region" description="Helical" evidence="1">
    <location>
        <begin position="56"/>
        <end position="75"/>
    </location>
</feature>
<dbReference type="EMBL" id="BK015887">
    <property type="protein sequence ID" value="DAD71768.1"/>
    <property type="molecule type" value="Genomic_DNA"/>
</dbReference>
<protein>
    <submittedName>
        <fullName evidence="2">Zinc-ribbon containing domain protein</fullName>
    </submittedName>
</protein>
<organism evidence="2">
    <name type="scientific">Siphoviridae sp. cto6l14</name>
    <dbReference type="NCBI Taxonomy" id="2827590"/>
    <lineage>
        <taxon>Viruses</taxon>
        <taxon>Duplodnaviria</taxon>
        <taxon>Heunggongvirae</taxon>
        <taxon>Uroviricota</taxon>
        <taxon>Caudoviricetes</taxon>
    </lineage>
</organism>
<evidence type="ECO:0000313" key="2">
    <source>
        <dbReference type="EMBL" id="DAD71768.1"/>
    </source>
</evidence>
<reference evidence="2" key="1">
    <citation type="journal article" date="2021" name="Proc. Natl. Acad. Sci. U.S.A.">
        <title>A Catalog of Tens of Thousands of Viruses from Human Metagenomes Reveals Hidden Associations with Chronic Diseases.</title>
        <authorList>
            <person name="Tisza M.J."/>
            <person name="Buck C.B."/>
        </authorList>
    </citation>
    <scope>NUCLEOTIDE SEQUENCE</scope>
    <source>
        <strain evidence="2">Cto6l14</strain>
    </source>
</reference>